<protein>
    <submittedName>
        <fullName evidence="1">Uncharacterized protein</fullName>
    </submittedName>
</protein>
<sequence>MRLHDSRIKTIPQRDLANNIWFIEENSWGFTIVEQHDGYFYAYYHNGFWNDDRLWFISYAAARRYLKREFDLRGRMKKVESNLPNVHNLSKKGWLR</sequence>
<reference evidence="1 2" key="1">
    <citation type="submission" date="2018-02" db="EMBL/GenBank/DDBJ databases">
        <title>Genomic characterization of three novel Basilisk-like phages infecting Bacillus anthracis.</title>
        <authorList>
            <person name="Farlow J."/>
            <person name="Bolkvadze D."/>
            <person name="Leshkasheli L."/>
            <person name="Kusradze I."/>
            <person name="Kotorashvili A."/>
            <person name="Kotaria N."/>
            <person name="Balarjishvili N."/>
            <person name="Kvachadze L."/>
            <person name="Nikolich M."/>
            <person name="Kutateladze M."/>
        </authorList>
    </citation>
    <scope>NUCLEOTIDE SEQUENCE [LARGE SCALE GENOMIC DNA]</scope>
</reference>
<dbReference type="Proteomes" id="UP000262714">
    <property type="component" value="Segment"/>
</dbReference>
<organism evidence="1 2">
    <name type="scientific">Bacillus phage v_B-Bak10</name>
    <dbReference type="NCBI Taxonomy" id="2094736"/>
    <lineage>
        <taxon>Viruses</taxon>
        <taxon>Duplodnaviria</taxon>
        <taxon>Heunggongvirae</taxon>
        <taxon>Uroviricota</taxon>
        <taxon>Caudoviricetes</taxon>
        <taxon>Sejongvirinae</taxon>
        <taxon>Basiliskvirus</taxon>
        <taxon>Basiliskvirus bak10</taxon>
    </lineage>
</organism>
<accession>A0A385IK36</accession>
<name>A0A385IK36_9CAUD</name>
<gene>
    <name evidence="1" type="ORF">vBBBak10_007</name>
</gene>
<proteinExistence type="predicted"/>
<keyword evidence="2" id="KW-1185">Reference proteome</keyword>
<evidence type="ECO:0000313" key="1">
    <source>
        <dbReference type="EMBL" id="AXY83274.1"/>
    </source>
</evidence>
<evidence type="ECO:0000313" key="2">
    <source>
        <dbReference type="Proteomes" id="UP000262714"/>
    </source>
</evidence>
<dbReference type="EMBL" id="MG967618">
    <property type="protein sequence ID" value="AXY83274.1"/>
    <property type="molecule type" value="Genomic_DNA"/>
</dbReference>